<accession>G8JP19</accession>
<dbReference type="AlphaFoldDB" id="G8JP19"/>
<dbReference type="RefSeq" id="XP_003644636.1">
    <property type="nucleotide sequence ID" value="XM_003644588.1"/>
</dbReference>
<evidence type="ECO:0000313" key="1">
    <source>
        <dbReference type="EMBL" id="AET37819.1"/>
    </source>
</evidence>
<reference evidence="2" key="1">
    <citation type="journal article" date="2012" name="G3 (Bethesda)">
        <title>Pichia sorbitophila, an interspecies yeast hybrid reveals early steps of genome resolution following polyploidization.</title>
        <authorList>
            <person name="Leh Louis V."/>
            <person name="Despons L."/>
            <person name="Friedrich A."/>
            <person name="Martin T."/>
            <person name="Durrens P."/>
            <person name="Casaregola S."/>
            <person name="Neuveglise C."/>
            <person name="Fairhead C."/>
            <person name="Marck C."/>
            <person name="Cruz J.A."/>
            <person name="Straub M.L."/>
            <person name="Kugler V."/>
            <person name="Sacerdot C."/>
            <person name="Uzunov Z."/>
            <person name="Thierry A."/>
            <person name="Weiss S."/>
            <person name="Bleykasten C."/>
            <person name="De Montigny J."/>
            <person name="Jacques N."/>
            <person name="Jung P."/>
            <person name="Lemaire M."/>
            <person name="Mallet S."/>
            <person name="Morel G."/>
            <person name="Richard G.F."/>
            <person name="Sarkar A."/>
            <person name="Savel G."/>
            <person name="Schacherer J."/>
            <person name="Seret M.L."/>
            <person name="Talla E."/>
            <person name="Samson G."/>
            <person name="Jubin C."/>
            <person name="Poulain J."/>
            <person name="Vacherie B."/>
            <person name="Barbe V."/>
            <person name="Pelletier E."/>
            <person name="Sherman D.J."/>
            <person name="Westhof E."/>
            <person name="Weissenbach J."/>
            <person name="Baret P.V."/>
            <person name="Wincker P."/>
            <person name="Gaillardin C."/>
            <person name="Dujon B."/>
            <person name="Souciet J.L."/>
        </authorList>
    </citation>
    <scope>NUCLEOTIDE SEQUENCE [LARGE SCALE GENOMIC DNA]</scope>
    <source>
        <strain evidence="2">CBS 270.75 / DBVPG 7215 / KCTC 17166 / NRRL Y-17582</strain>
    </source>
</reference>
<keyword evidence="2" id="KW-1185">Reference proteome</keyword>
<gene>
    <name evidence="1" type="ordered locus">Ecym_2062</name>
</gene>
<dbReference type="InParanoid" id="G8JP19"/>
<protein>
    <submittedName>
        <fullName evidence="1">Uncharacterized protein</fullName>
    </submittedName>
</protein>
<dbReference type="OMA" id="ACAPEEW"/>
<name>G8JP19_ERECY</name>
<dbReference type="KEGG" id="erc:Ecym_2062"/>
<organism evidence="1 2">
    <name type="scientific">Eremothecium cymbalariae (strain CBS 270.75 / DBVPG 7215 / KCTC 17166 / NRRL Y-17582)</name>
    <name type="common">Yeast</name>
    <dbReference type="NCBI Taxonomy" id="931890"/>
    <lineage>
        <taxon>Eukaryota</taxon>
        <taxon>Fungi</taxon>
        <taxon>Dikarya</taxon>
        <taxon>Ascomycota</taxon>
        <taxon>Saccharomycotina</taxon>
        <taxon>Saccharomycetes</taxon>
        <taxon>Saccharomycetales</taxon>
        <taxon>Saccharomycetaceae</taxon>
        <taxon>Eremothecium</taxon>
    </lineage>
</organism>
<dbReference type="Proteomes" id="UP000006790">
    <property type="component" value="Chromosome 2"/>
</dbReference>
<sequence length="167" mass="18218">MGSNIVTLRQFVTQYRVPQDVQELFQMNNNGVKRIDEGTFERIKRSAVEKRRIEDELTVIQPQMKRARLEYDWSLGSQGTTISSFRYNGLRSAGSAGLQTSAGSILNSESVSLSKGGSHGSILQSELFIGQDSLVLESSSSGEIINSDLAEAAAHSSPLPEMLYSSG</sequence>
<dbReference type="GeneID" id="11470482"/>
<proteinExistence type="predicted"/>
<dbReference type="HOGENOM" id="CLU_1594531_0_0_1"/>
<evidence type="ECO:0000313" key="2">
    <source>
        <dbReference type="Proteomes" id="UP000006790"/>
    </source>
</evidence>
<dbReference type="EMBL" id="CP002498">
    <property type="protein sequence ID" value="AET37819.1"/>
    <property type="molecule type" value="Genomic_DNA"/>
</dbReference>
<dbReference type="OrthoDB" id="10537538at2759"/>